<evidence type="ECO:0000313" key="1">
    <source>
        <dbReference type="EMBL" id="CAL8111739.1"/>
    </source>
</evidence>
<keyword evidence="2" id="KW-1185">Reference proteome</keyword>
<dbReference type="EMBL" id="CAXLJM020000046">
    <property type="protein sequence ID" value="CAL8111739.1"/>
    <property type="molecule type" value="Genomic_DNA"/>
</dbReference>
<name>A0ABP1QWX1_9HEXA</name>
<reference evidence="1 2" key="1">
    <citation type="submission" date="2024-08" db="EMBL/GenBank/DDBJ databases">
        <authorList>
            <person name="Cucini C."/>
            <person name="Frati F."/>
        </authorList>
    </citation>
    <scope>NUCLEOTIDE SEQUENCE [LARGE SCALE GENOMIC DNA]</scope>
</reference>
<organism evidence="1 2">
    <name type="scientific">Orchesella dallaii</name>
    <dbReference type="NCBI Taxonomy" id="48710"/>
    <lineage>
        <taxon>Eukaryota</taxon>
        <taxon>Metazoa</taxon>
        <taxon>Ecdysozoa</taxon>
        <taxon>Arthropoda</taxon>
        <taxon>Hexapoda</taxon>
        <taxon>Collembola</taxon>
        <taxon>Entomobryomorpha</taxon>
        <taxon>Entomobryoidea</taxon>
        <taxon>Orchesellidae</taxon>
        <taxon>Orchesellinae</taxon>
        <taxon>Orchesella</taxon>
    </lineage>
</organism>
<protein>
    <submittedName>
        <fullName evidence="1">Uncharacterized protein</fullName>
    </submittedName>
</protein>
<sequence>MIQWVFSFSIQTFSIVRNGVQKKGREGSFCYTIQHTHLQQWLVTYLDVNLEMERVPRITCSRVQNLLVRR</sequence>
<gene>
    <name evidence="1" type="ORF">ODALV1_LOCUS15315</name>
</gene>
<proteinExistence type="predicted"/>
<evidence type="ECO:0000313" key="2">
    <source>
        <dbReference type="Proteomes" id="UP001642540"/>
    </source>
</evidence>
<comment type="caution">
    <text evidence="1">The sequence shown here is derived from an EMBL/GenBank/DDBJ whole genome shotgun (WGS) entry which is preliminary data.</text>
</comment>
<dbReference type="Proteomes" id="UP001642540">
    <property type="component" value="Unassembled WGS sequence"/>
</dbReference>
<accession>A0ABP1QWX1</accession>